<dbReference type="SUPFAM" id="SSF55729">
    <property type="entry name" value="Acyl-CoA N-acyltransferases (Nat)"/>
    <property type="match status" value="1"/>
</dbReference>
<dbReference type="InterPro" id="IPR000182">
    <property type="entry name" value="GNAT_dom"/>
</dbReference>
<dbReference type="EMBL" id="DVLW01000190">
    <property type="protein sequence ID" value="HIT94899.1"/>
    <property type="molecule type" value="Genomic_DNA"/>
</dbReference>
<evidence type="ECO:0000259" key="1">
    <source>
        <dbReference type="PROSITE" id="PS51186"/>
    </source>
</evidence>
<dbReference type="PROSITE" id="PS51186">
    <property type="entry name" value="GNAT"/>
    <property type="match status" value="1"/>
</dbReference>
<sequence>MYIYRKATMQDAPAVLELYRSLLGMPGATWDTEYPSMEFIEDDIRKDGLYLLTLENGQILSAASLLPDEELNDLPFWRADIQNPCELSRFGARSTAEHPGIGSKMLENLIQIASASGFDGMRLLAGPENERALALYRKMGFCVAGNATLYEMEWVCMEKVL</sequence>
<organism evidence="2 3">
    <name type="scientific">Candidatus Faecivivens stercoripullorum</name>
    <dbReference type="NCBI Taxonomy" id="2840805"/>
    <lineage>
        <taxon>Bacteria</taxon>
        <taxon>Bacillati</taxon>
        <taxon>Bacillota</taxon>
        <taxon>Clostridia</taxon>
        <taxon>Eubacteriales</taxon>
        <taxon>Oscillospiraceae</taxon>
        <taxon>Oscillospiraceae incertae sedis</taxon>
        <taxon>Candidatus Faecivivens</taxon>
    </lineage>
</organism>
<gene>
    <name evidence="2" type="ORF">IAC43_06905</name>
</gene>
<evidence type="ECO:0000313" key="3">
    <source>
        <dbReference type="Proteomes" id="UP000824160"/>
    </source>
</evidence>
<dbReference type="Pfam" id="PF00583">
    <property type="entry name" value="Acetyltransf_1"/>
    <property type="match status" value="1"/>
</dbReference>
<reference evidence="2" key="1">
    <citation type="submission" date="2020-10" db="EMBL/GenBank/DDBJ databases">
        <authorList>
            <person name="Gilroy R."/>
        </authorList>
    </citation>
    <scope>NUCLEOTIDE SEQUENCE</scope>
    <source>
        <strain evidence="2">ChiBcec7-5410</strain>
    </source>
</reference>
<protein>
    <submittedName>
        <fullName evidence="2">GNAT family N-acetyltransferase</fullName>
    </submittedName>
</protein>
<accession>A0A9D1KS40</accession>
<dbReference type="Proteomes" id="UP000824160">
    <property type="component" value="Unassembled WGS sequence"/>
</dbReference>
<dbReference type="GO" id="GO:0016747">
    <property type="term" value="F:acyltransferase activity, transferring groups other than amino-acyl groups"/>
    <property type="evidence" value="ECO:0007669"/>
    <property type="project" value="InterPro"/>
</dbReference>
<feature type="domain" description="N-acetyltransferase" evidence="1">
    <location>
        <begin position="2"/>
        <end position="161"/>
    </location>
</feature>
<dbReference type="AlphaFoldDB" id="A0A9D1KS40"/>
<reference evidence="2" key="2">
    <citation type="journal article" date="2021" name="PeerJ">
        <title>Extensive microbial diversity within the chicken gut microbiome revealed by metagenomics and culture.</title>
        <authorList>
            <person name="Gilroy R."/>
            <person name="Ravi A."/>
            <person name="Getino M."/>
            <person name="Pursley I."/>
            <person name="Horton D.L."/>
            <person name="Alikhan N.F."/>
            <person name="Baker D."/>
            <person name="Gharbi K."/>
            <person name="Hall N."/>
            <person name="Watson M."/>
            <person name="Adriaenssens E.M."/>
            <person name="Foster-Nyarko E."/>
            <person name="Jarju S."/>
            <person name="Secka A."/>
            <person name="Antonio M."/>
            <person name="Oren A."/>
            <person name="Chaudhuri R.R."/>
            <person name="La Ragione R."/>
            <person name="Hildebrand F."/>
            <person name="Pallen M.J."/>
        </authorList>
    </citation>
    <scope>NUCLEOTIDE SEQUENCE</scope>
    <source>
        <strain evidence="2">ChiBcec7-5410</strain>
    </source>
</reference>
<evidence type="ECO:0000313" key="2">
    <source>
        <dbReference type="EMBL" id="HIT94899.1"/>
    </source>
</evidence>
<name>A0A9D1KS40_9FIRM</name>
<proteinExistence type="predicted"/>
<comment type="caution">
    <text evidence="2">The sequence shown here is derived from an EMBL/GenBank/DDBJ whole genome shotgun (WGS) entry which is preliminary data.</text>
</comment>
<dbReference type="InterPro" id="IPR016181">
    <property type="entry name" value="Acyl_CoA_acyltransferase"/>
</dbReference>
<dbReference type="Gene3D" id="3.40.630.30">
    <property type="match status" value="1"/>
</dbReference>